<feature type="non-terminal residue" evidence="1">
    <location>
        <position position="1"/>
    </location>
</feature>
<dbReference type="EMBL" id="BTSX01000001">
    <property type="protein sequence ID" value="GMS78193.1"/>
    <property type="molecule type" value="Genomic_DNA"/>
</dbReference>
<gene>
    <name evidence="1" type="ORF">PENTCL1PPCAC_368</name>
</gene>
<name>A0AAV5SC25_9BILA</name>
<organism evidence="1 2">
    <name type="scientific">Pristionchus entomophagus</name>
    <dbReference type="NCBI Taxonomy" id="358040"/>
    <lineage>
        <taxon>Eukaryota</taxon>
        <taxon>Metazoa</taxon>
        <taxon>Ecdysozoa</taxon>
        <taxon>Nematoda</taxon>
        <taxon>Chromadorea</taxon>
        <taxon>Rhabditida</taxon>
        <taxon>Rhabditina</taxon>
        <taxon>Diplogasteromorpha</taxon>
        <taxon>Diplogasteroidea</taxon>
        <taxon>Neodiplogasteridae</taxon>
        <taxon>Pristionchus</taxon>
    </lineage>
</organism>
<dbReference type="Proteomes" id="UP001432027">
    <property type="component" value="Unassembled WGS sequence"/>
</dbReference>
<evidence type="ECO:0008006" key="3">
    <source>
        <dbReference type="Google" id="ProtNLM"/>
    </source>
</evidence>
<proteinExistence type="predicted"/>
<protein>
    <recommendedName>
        <fullName evidence="3">Secreted protein</fullName>
    </recommendedName>
</protein>
<evidence type="ECO:0000313" key="2">
    <source>
        <dbReference type="Proteomes" id="UP001432027"/>
    </source>
</evidence>
<keyword evidence="2" id="KW-1185">Reference proteome</keyword>
<reference evidence="1" key="1">
    <citation type="submission" date="2023-10" db="EMBL/GenBank/DDBJ databases">
        <title>Genome assembly of Pristionchus species.</title>
        <authorList>
            <person name="Yoshida K."/>
            <person name="Sommer R.J."/>
        </authorList>
    </citation>
    <scope>NUCLEOTIDE SEQUENCE</scope>
    <source>
        <strain evidence="1">RS0144</strain>
    </source>
</reference>
<accession>A0AAV5SC25</accession>
<comment type="caution">
    <text evidence="1">The sequence shown here is derived from an EMBL/GenBank/DDBJ whole genome shotgun (WGS) entry which is preliminary data.</text>
</comment>
<sequence>FRSLRITTNWNCSSLRVILSLILRANITVYTSWYRDSIDLVLTPRSIGFFSIPIRMSCVVRHYSAIHFGLLNNLLSFRAIIVGVSRHSISPFFTTSLRISEKYSSRPSSFPLRICALYARSCSKANAS</sequence>
<evidence type="ECO:0000313" key="1">
    <source>
        <dbReference type="EMBL" id="GMS78193.1"/>
    </source>
</evidence>
<dbReference type="AlphaFoldDB" id="A0AAV5SC25"/>